<dbReference type="InterPro" id="IPR051091">
    <property type="entry name" value="O-Glucosyltr/Glycosyltrsf_90"/>
</dbReference>
<feature type="region of interest" description="Disordered" evidence="1">
    <location>
        <begin position="88"/>
        <end position="107"/>
    </location>
</feature>
<dbReference type="EMBL" id="LAVV01007065">
    <property type="protein sequence ID" value="KNZ57228.1"/>
    <property type="molecule type" value="Genomic_DNA"/>
</dbReference>
<organism evidence="4 5">
    <name type="scientific">Puccinia sorghi</name>
    <dbReference type="NCBI Taxonomy" id="27349"/>
    <lineage>
        <taxon>Eukaryota</taxon>
        <taxon>Fungi</taxon>
        <taxon>Dikarya</taxon>
        <taxon>Basidiomycota</taxon>
        <taxon>Pucciniomycotina</taxon>
        <taxon>Pucciniomycetes</taxon>
        <taxon>Pucciniales</taxon>
        <taxon>Pucciniaceae</taxon>
        <taxon>Puccinia</taxon>
    </lineage>
</organism>
<dbReference type="Proteomes" id="UP000037035">
    <property type="component" value="Unassembled WGS sequence"/>
</dbReference>
<dbReference type="VEuPathDB" id="FungiDB:VP01_2205g1"/>
<dbReference type="PANTHER" id="PTHR12203:SF118">
    <property type="entry name" value="BETA-1,2-XYLOSYLTRANSFERASE 1"/>
    <property type="match status" value="1"/>
</dbReference>
<feature type="chain" id="PRO_5005568173" description="Glycosyl transferase CAP10 domain-containing protein" evidence="2">
    <location>
        <begin position="28"/>
        <end position="666"/>
    </location>
</feature>
<feature type="signal peptide" evidence="2">
    <location>
        <begin position="1"/>
        <end position="27"/>
    </location>
</feature>
<feature type="domain" description="Glycosyl transferase CAP10" evidence="3">
    <location>
        <begin position="372"/>
        <end position="651"/>
    </location>
</feature>
<dbReference type="Pfam" id="PF05686">
    <property type="entry name" value="Glyco_transf_90"/>
    <property type="match status" value="1"/>
</dbReference>
<dbReference type="AlphaFoldDB" id="A0A0L6V8Y9"/>
<dbReference type="OrthoDB" id="541052at2759"/>
<evidence type="ECO:0000313" key="5">
    <source>
        <dbReference type="Proteomes" id="UP000037035"/>
    </source>
</evidence>
<keyword evidence="5" id="KW-1185">Reference proteome</keyword>
<reference evidence="4 5" key="1">
    <citation type="submission" date="2015-08" db="EMBL/GenBank/DDBJ databases">
        <title>Next Generation Sequencing and Analysis of the Genome of Puccinia sorghi L Schw, the Causal Agent of Maize Common Rust.</title>
        <authorList>
            <person name="Rochi L."/>
            <person name="Burguener G."/>
            <person name="Darino M."/>
            <person name="Turjanski A."/>
            <person name="Kreff E."/>
            <person name="Dieguez M.J."/>
            <person name="Sacco F."/>
        </authorList>
    </citation>
    <scope>NUCLEOTIDE SEQUENCE [LARGE SCALE GENOMIC DNA]</scope>
    <source>
        <strain evidence="4 5">RO10H11247</strain>
    </source>
</reference>
<dbReference type="InterPro" id="IPR006598">
    <property type="entry name" value="CAP10"/>
</dbReference>
<accession>A0A0L6V8Y9</accession>
<evidence type="ECO:0000256" key="2">
    <source>
        <dbReference type="SAM" id="SignalP"/>
    </source>
</evidence>
<evidence type="ECO:0000313" key="4">
    <source>
        <dbReference type="EMBL" id="KNZ57228.1"/>
    </source>
</evidence>
<sequence length="666" mass="75748">MATLRRLFLFTILLLTLSILLIFYSSSVPSSPSSAALAIQDSIQNKLKGYLPNSETLKTYVPKPFKWSNWATSDAVRLEDSLITNHHQLPHDNQSIPTSQSSAPAPLKSKNYHPNGLYLLNQPPPFERHPILTLIENAEKEWDKKLARRSKNLAEAVAEYRRRYNQPPPYGFEKWWDYAVAENVILKDEYDQIVNDIKPFLAIEPSDLQHRAWVMANERPETFTLTVNSTNPILITGKEGHLARAKDMAKLINLFVNRLPPSSSKIYNLTFTKHDQPAVQMTWARKQKMIEMAEAGEYFSPSDYITPTNPNLTNWANACPPNSPLYRNESNLPSLESDDHPLTSVAKKSFIHDHPKAMEVCGHPESMKLHGFTSAPGTDNAELVPLFTFAKSTTQSDVLVTPLEQYSDTYIGNDPDWALKKIPKLLWRGSTTGAEFKTGVEWKDSQRARLHIMAHQQNGSVHVLSPDDSLTRASAKETQSLNQRLLDVSFSGGPVQCDPPTCEYMAKTLQFAGTMGLDESYQYKYLIDVDGNGWSGRFHRLMSTKSLVLKSTIFPEWYMDRVQPWLRPNKGGLFRVSCLYDVMMFFIGDEESPGGKGGKETRRQLLIRRGSMNTGHDHLAEKIASQGKRWAAEHWRRVDMAAYMFRLVLEWRRVMLRGTGEPLDYL</sequence>
<gene>
    <name evidence="4" type="ORF">VP01_2205g1</name>
</gene>
<comment type="caution">
    <text evidence="4">The sequence shown here is derived from an EMBL/GenBank/DDBJ whole genome shotgun (WGS) entry which is preliminary data.</text>
</comment>
<keyword evidence="2" id="KW-0732">Signal</keyword>
<dbReference type="PANTHER" id="PTHR12203">
    <property type="entry name" value="KDEL LYS-ASP-GLU-LEU CONTAINING - RELATED"/>
    <property type="match status" value="1"/>
</dbReference>
<evidence type="ECO:0000256" key="1">
    <source>
        <dbReference type="SAM" id="MobiDB-lite"/>
    </source>
</evidence>
<dbReference type="STRING" id="27349.A0A0L6V8Y9"/>
<evidence type="ECO:0000259" key="3">
    <source>
        <dbReference type="SMART" id="SM00672"/>
    </source>
</evidence>
<dbReference type="SMART" id="SM00672">
    <property type="entry name" value="CAP10"/>
    <property type="match status" value="1"/>
</dbReference>
<protein>
    <recommendedName>
        <fullName evidence="3">Glycosyl transferase CAP10 domain-containing protein</fullName>
    </recommendedName>
</protein>
<feature type="compositionally biased region" description="Polar residues" evidence="1">
    <location>
        <begin position="88"/>
        <end position="103"/>
    </location>
</feature>
<name>A0A0L6V8Y9_9BASI</name>
<proteinExistence type="predicted"/>